<keyword evidence="2" id="KW-1185">Reference proteome</keyword>
<evidence type="ECO:0000313" key="1">
    <source>
        <dbReference type="EMBL" id="PCK30905.1"/>
    </source>
</evidence>
<evidence type="ECO:0000313" key="2">
    <source>
        <dbReference type="Proteomes" id="UP000228621"/>
    </source>
</evidence>
<comment type="caution">
    <text evidence="1">The sequence shown here is derived from an EMBL/GenBank/DDBJ whole genome shotgun (WGS) entry which is preliminary data.</text>
</comment>
<dbReference type="EMBL" id="NKHF01000068">
    <property type="protein sequence ID" value="PCK30905.1"/>
    <property type="molecule type" value="Genomic_DNA"/>
</dbReference>
<sequence>MAKCSDLNSVRYPKFTAFYFRSKSLSNYKKALQGITKMHFIAYFRRLDANVEKRDIYFTGTFFTSHYNAEKARLEVQQ</sequence>
<dbReference type="Proteomes" id="UP000228621">
    <property type="component" value="Unassembled WGS sequence"/>
</dbReference>
<accession>A0A2A5JNA3</accession>
<gene>
    <name evidence="1" type="ORF">CEX98_14875</name>
</gene>
<organism evidence="1 2">
    <name type="scientific">Pseudoalteromonas piscicida</name>
    <dbReference type="NCBI Taxonomy" id="43662"/>
    <lineage>
        <taxon>Bacteria</taxon>
        <taxon>Pseudomonadati</taxon>
        <taxon>Pseudomonadota</taxon>
        <taxon>Gammaproteobacteria</taxon>
        <taxon>Alteromonadales</taxon>
        <taxon>Pseudoalteromonadaceae</taxon>
        <taxon>Pseudoalteromonas</taxon>
    </lineage>
</organism>
<protein>
    <submittedName>
        <fullName evidence="1">Uncharacterized protein</fullName>
    </submittedName>
</protein>
<proteinExistence type="predicted"/>
<dbReference type="AlphaFoldDB" id="A0A2A5JNA3"/>
<name>A0A2A5JNA3_PSEO7</name>
<reference evidence="2" key="1">
    <citation type="journal article" date="2019" name="Genome Announc.">
        <title>Draft Genome Sequence of Pseudoalteromonas piscicida Strain 36Y ROTHPW, an Hypersaline Seawater Isolate from the South Coast of Sonora, Mexico.</title>
        <authorList>
            <person name="Sanchez-Diaz R."/>
            <person name="Molina-Garza Z.J."/>
            <person name="Cruz-Suarez L.E."/>
            <person name="Selvin J."/>
            <person name="Kiran G.S."/>
            <person name="Ibarra-Gamez J.C."/>
            <person name="Gomez-Gil B."/>
            <person name="Galaviz-Silva L."/>
        </authorList>
    </citation>
    <scope>NUCLEOTIDE SEQUENCE [LARGE SCALE GENOMIC DNA]</scope>
    <source>
        <strain evidence="2">36Y_RITHPW</strain>
    </source>
</reference>